<evidence type="ECO:0000256" key="2">
    <source>
        <dbReference type="ARBA" id="ARBA00022980"/>
    </source>
</evidence>
<dbReference type="AlphaFoldDB" id="A0A9P0GGP9"/>
<organism evidence="7 8">
    <name type="scientific">Psylliodes chrysocephalus</name>
    <dbReference type="NCBI Taxonomy" id="3402493"/>
    <lineage>
        <taxon>Eukaryota</taxon>
        <taxon>Metazoa</taxon>
        <taxon>Ecdysozoa</taxon>
        <taxon>Arthropoda</taxon>
        <taxon>Hexapoda</taxon>
        <taxon>Insecta</taxon>
        <taxon>Pterygota</taxon>
        <taxon>Neoptera</taxon>
        <taxon>Endopterygota</taxon>
        <taxon>Coleoptera</taxon>
        <taxon>Polyphaga</taxon>
        <taxon>Cucujiformia</taxon>
        <taxon>Chrysomeloidea</taxon>
        <taxon>Chrysomelidae</taxon>
        <taxon>Galerucinae</taxon>
        <taxon>Alticini</taxon>
        <taxon>Psylliodes</taxon>
    </lineage>
</organism>
<dbReference type="NCBIfam" id="TIGR01038">
    <property type="entry name" value="uL22_arch_euk"/>
    <property type="match status" value="1"/>
</dbReference>
<protein>
    <recommendedName>
        <fullName evidence="4">Large ribosomal subunit protein uL22</fullName>
    </recommendedName>
    <alternativeName>
        <fullName evidence="5">60S ribosomal protein L17</fullName>
    </alternativeName>
</protein>
<evidence type="ECO:0000256" key="6">
    <source>
        <dbReference type="RuleBase" id="RU004005"/>
    </source>
</evidence>
<dbReference type="GO" id="GO:0002181">
    <property type="term" value="P:cytoplasmic translation"/>
    <property type="evidence" value="ECO:0007669"/>
    <property type="project" value="TreeGrafter"/>
</dbReference>
<dbReference type="PANTHER" id="PTHR11593">
    <property type="entry name" value="60S RIBOSOMAL PROTEIN L17"/>
    <property type="match status" value="1"/>
</dbReference>
<dbReference type="Pfam" id="PF00237">
    <property type="entry name" value="Ribosomal_L22"/>
    <property type="match status" value="1"/>
</dbReference>
<dbReference type="InterPro" id="IPR005721">
    <property type="entry name" value="Ribosomal_uL22_euk/arc"/>
</dbReference>
<reference evidence="7" key="1">
    <citation type="submission" date="2022-01" db="EMBL/GenBank/DDBJ databases">
        <authorList>
            <person name="King R."/>
        </authorList>
    </citation>
    <scope>NUCLEOTIDE SEQUENCE</scope>
</reference>
<gene>
    <name evidence="7" type="ORF">PSYICH_LOCUS9374</name>
</gene>
<name>A0A9P0GGP9_9CUCU</name>
<dbReference type="EMBL" id="OV651815">
    <property type="protein sequence ID" value="CAH1109145.1"/>
    <property type="molecule type" value="Genomic_DNA"/>
</dbReference>
<dbReference type="SUPFAM" id="SSF54843">
    <property type="entry name" value="Ribosomal protein L22"/>
    <property type="match status" value="1"/>
</dbReference>
<dbReference type="GO" id="GO:0003735">
    <property type="term" value="F:structural constituent of ribosome"/>
    <property type="evidence" value="ECO:0007669"/>
    <property type="project" value="InterPro"/>
</dbReference>
<keyword evidence="8" id="KW-1185">Reference proteome</keyword>
<evidence type="ECO:0000256" key="4">
    <source>
        <dbReference type="ARBA" id="ARBA00035207"/>
    </source>
</evidence>
<dbReference type="GO" id="GO:0022625">
    <property type="term" value="C:cytosolic large ribosomal subunit"/>
    <property type="evidence" value="ECO:0007669"/>
    <property type="project" value="TreeGrafter"/>
</dbReference>
<dbReference type="CDD" id="cd00336">
    <property type="entry name" value="Ribosomal_L22"/>
    <property type="match status" value="1"/>
</dbReference>
<sequence length="163" mass="18689">MGKRSSHHYSLKGIDTSGTELIKAKASNIPVKFKNLVEVAGAIRKMTLPRADAYLKNVVKREECVPFKHFKRGIGKCAQAKQFNTVIGRWPIKAIQCVRDLLRNATANCEYFGKDPSEFYIYHVQVNPAPVSTRRTYRAHGRITPYIRYNSHVQLILKEQEQK</sequence>
<comment type="similarity">
    <text evidence="1 6">Belongs to the universal ribosomal protein uL22 family.</text>
</comment>
<dbReference type="PANTHER" id="PTHR11593:SF10">
    <property type="entry name" value="60S RIBOSOMAL PROTEIN L17"/>
    <property type="match status" value="1"/>
</dbReference>
<evidence type="ECO:0000256" key="5">
    <source>
        <dbReference type="ARBA" id="ARBA00035325"/>
    </source>
</evidence>
<dbReference type="OrthoDB" id="10254664at2759"/>
<dbReference type="InterPro" id="IPR036394">
    <property type="entry name" value="Ribosomal_uL22_sf"/>
</dbReference>
<evidence type="ECO:0000313" key="8">
    <source>
        <dbReference type="Proteomes" id="UP001153636"/>
    </source>
</evidence>
<dbReference type="Proteomes" id="UP001153636">
    <property type="component" value="Chromosome 3"/>
</dbReference>
<dbReference type="Gene3D" id="3.90.470.10">
    <property type="entry name" value="Ribosomal protein L22/L17"/>
    <property type="match status" value="1"/>
</dbReference>
<accession>A0A9P0GGP9</accession>
<keyword evidence="3 6" id="KW-0687">Ribonucleoprotein</keyword>
<dbReference type="InterPro" id="IPR001063">
    <property type="entry name" value="Ribosomal_uL22"/>
</dbReference>
<evidence type="ECO:0000256" key="1">
    <source>
        <dbReference type="ARBA" id="ARBA00009451"/>
    </source>
</evidence>
<keyword evidence="2 6" id="KW-0689">Ribosomal protein</keyword>
<proteinExistence type="inferred from homology"/>
<evidence type="ECO:0000313" key="7">
    <source>
        <dbReference type="EMBL" id="CAH1109145.1"/>
    </source>
</evidence>
<evidence type="ECO:0000256" key="3">
    <source>
        <dbReference type="ARBA" id="ARBA00023274"/>
    </source>
</evidence>